<dbReference type="GO" id="GO:0005886">
    <property type="term" value="C:plasma membrane"/>
    <property type="evidence" value="ECO:0007669"/>
    <property type="project" value="UniProtKB-SubCell"/>
</dbReference>
<dbReference type="PANTHER" id="PTHR24421:SF37">
    <property type="entry name" value="SENSOR HISTIDINE KINASE NARS"/>
    <property type="match status" value="1"/>
</dbReference>
<evidence type="ECO:0000313" key="11">
    <source>
        <dbReference type="EMBL" id="QEC62493.1"/>
    </source>
</evidence>
<dbReference type="Pfam" id="PF07494">
    <property type="entry name" value="Reg_prop"/>
    <property type="match status" value="1"/>
</dbReference>
<dbReference type="PANTHER" id="PTHR24421">
    <property type="entry name" value="NITRATE/NITRITE SENSOR PROTEIN NARX-RELATED"/>
    <property type="match status" value="1"/>
</dbReference>
<organism evidence="11 12">
    <name type="scientific">Mucilaginibacter ginsenosidivorans</name>
    <dbReference type="NCBI Taxonomy" id="398053"/>
    <lineage>
        <taxon>Bacteria</taxon>
        <taxon>Pseudomonadati</taxon>
        <taxon>Bacteroidota</taxon>
        <taxon>Sphingobacteriia</taxon>
        <taxon>Sphingobacteriales</taxon>
        <taxon>Sphingobacteriaceae</taxon>
        <taxon>Mucilaginibacter</taxon>
    </lineage>
</organism>
<dbReference type="KEGG" id="mgin:FRZ54_07795"/>
<protein>
    <recommendedName>
        <fullName evidence="10">Histidine kinase domain-containing protein</fullName>
    </recommendedName>
</protein>
<keyword evidence="3" id="KW-0808">Transferase</keyword>
<dbReference type="Pfam" id="PF07730">
    <property type="entry name" value="HisKA_3"/>
    <property type="match status" value="1"/>
</dbReference>
<dbReference type="InterPro" id="IPR036890">
    <property type="entry name" value="HATPase_C_sf"/>
</dbReference>
<feature type="transmembrane region" description="Helical" evidence="9">
    <location>
        <begin position="723"/>
        <end position="744"/>
    </location>
</feature>
<evidence type="ECO:0000256" key="5">
    <source>
        <dbReference type="ARBA" id="ARBA00022777"/>
    </source>
</evidence>
<evidence type="ECO:0000256" key="7">
    <source>
        <dbReference type="ARBA" id="ARBA00023012"/>
    </source>
</evidence>
<dbReference type="CDD" id="cd16917">
    <property type="entry name" value="HATPase_UhpB-NarQ-NarX-like"/>
    <property type="match status" value="1"/>
</dbReference>
<dbReference type="Pfam" id="PF02518">
    <property type="entry name" value="HATPase_c"/>
    <property type="match status" value="1"/>
</dbReference>
<dbReference type="InterPro" id="IPR015943">
    <property type="entry name" value="WD40/YVTN_repeat-like_dom_sf"/>
</dbReference>
<dbReference type="SUPFAM" id="SSF69322">
    <property type="entry name" value="Tricorn protease domain 2"/>
    <property type="match status" value="1"/>
</dbReference>
<evidence type="ECO:0000256" key="9">
    <source>
        <dbReference type="SAM" id="Phobius"/>
    </source>
</evidence>
<evidence type="ECO:0000256" key="3">
    <source>
        <dbReference type="ARBA" id="ARBA00022679"/>
    </source>
</evidence>
<dbReference type="Proteomes" id="UP000321479">
    <property type="component" value="Chromosome"/>
</dbReference>
<evidence type="ECO:0000256" key="2">
    <source>
        <dbReference type="ARBA" id="ARBA00022475"/>
    </source>
</evidence>
<evidence type="ECO:0000256" key="1">
    <source>
        <dbReference type="ARBA" id="ARBA00004651"/>
    </source>
</evidence>
<feature type="domain" description="Histidine kinase" evidence="10">
    <location>
        <begin position="771"/>
        <end position="951"/>
    </location>
</feature>
<dbReference type="Gene3D" id="2.130.10.10">
    <property type="entry name" value="YVTN repeat-like/Quinoprotein amine dehydrogenase"/>
    <property type="match status" value="2"/>
</dbReference>
<keyword evidence="6 9" id="KW-1133">Transmembrane helix</keyword>
<keyword evidence="12" id="KW-1185">Reference proteome</keyword>
<dbReference type="InterPro" id="IPR011712">
    <property type="entry name" value="Sig_transdc_His_kin_sub3_dim/P"/>
</dbReference>
<dbReference type="InterPro" id="IPR050482">
    <property type="entry name" value="Sensor_HK_TwoCompSys"/>
</dbReference>
<keyword evidence="8 9" id="KW-0472">Membrane</keyword>
<dbReference type="Gene3D" id="1.20.5.1930">
    <property type="match status" value="1"/>
</dbReference>
<evidence type="ECO:0000256" key="6">
    <source>
        <dbReference type="ARBA" id="ARBA00022989"/>
    </source>
</evidence>
<reference evidence="11 12" key="1">
    <citation type="journal article" date="2017" name="Curr. Microbiol.">
        <title>Mucilaginibacter ginsenosidivorans sp. nov., Isolated from Soil of Ginseng Field.</title>
        <authorList>
            <person name="Kim M.M."/>
            <person name="Siddiqi M.Z."/>
            <person name="Im W.T."/>
        </authorList>
    </citation>
    <scope>NUCLEOTIDE SEQUENCE [LARGE SCALE GENOMIC DNA]</scope>
    <source>
        <strain evidence="11 12">Gsoil 3017</strain>
    </source>
</reference>
<dbReference type="SUPFAM" id="SSF55874">
    <property type="entry name" value="ATPase domain of HSP90 chaperone/DNA topoisomerase II/histidine kinase"/>
    <property type="match status" value="1"/>
</dbReference>
<proteinExistence type="predicted"/>
<dbReference type="InterPro" id="IPR005467">
    <property type="entry name" value="His_kinase_dom"/>
</dbReference>
<keyword evidence="4 9" id="KW-0812">Transmembrane</keyword>
<evidence type="ECO:0000256" key="8">
    <source>
        <dbReference type="ARBA" id="ARBA00023136"/>
    </source>
</evidence>
<dbReference type="InterPro" id="IPR011110">
    <property type="entry name" value="Reg_prop"/>
</dbReference>
<keyword evidence="7" id="KW-0902">Two-component regulatory system</keyword>
<dbReference type="InterPro" id="IPR013783">
    <property type="entry name" value="Ig-like_fold"/>
</dbReference>
<evidence type="ECO:0000259" key="10">
    <source>
        <dbReference type="PROSITE" id="PS50109"/>
    </source>
</evidence>
<keyword evidence="2" id="KW-1003">Cell membrane</keyword>
<dbReference type="SMART" id="SM00387">
    <property type="entry name" value="HATPase_c"/>
    <property type="match status" value="1"/>
</dbReference>
<evidence type="ECO:0000313" key="12">
    <source>
        <dbReference type="Proteomes" id="UP000321479"/>
    </source>
</evidence>
<dbReference type="OrthoDB" id="9809670at2"/>
<name>A0A5B8UU86_9SPHI</name>
<gene>
    <name evidence="11" type="ORF">FRZ54_07795</name>
</gene>
<dbReference type="Gene3D" id="2.60.40.10">
    <property type="entry name" value="Immunoglobulins"/>
    <property type="match status" value="1"/>
</dbReference>
<sequence>MSLWSKYLIFFIAMSWHFSVNGAESTVLIYKNILPGRTIKCLFIDRDGYLWIGHKGGVSRYDGIIASAVPLGPGNQEIDHIIQDEQGGIWLTGDKTNLYYLKDQQKPRLLRRKSKNDRFQCLLYHDHQVYVTSESGLYLFDSKSLSCKGYRHHNDFPAIDEQATNIFAISGHIFVYNMPTGDIFSFSQRRGFRKLNNIISRDRKDAFGMIYQSNSSGTVLFAEINAPVINYSRLGVLGFNGSAITPSWRAVLPNDRLLGTASEPDGTLWYGGINTIYCSDGRQFPGYNMRDLACDREGNLWFVTRDRGLFMLPYIPARKRLDIPGEQIASIAVDHSGLIAGTNSGKIYLIDPEQRKIALIFNTDSVRYPLIHVQRISHHRYLFDGGLATFIYDDSLRKTTRVGWIFSDSLKTAGGDGLVLHTDGLFGHLLRPDSPLLSQENLLPAEFSHYTGRPRPPDFITGICYDTVRHCFIAGVKRKVIEFDKHKRRYIRFGEKDIDASALCSTGSKEFIAVKEKGIIVHETGKTRLAISADRLPLAEIRDMKVIGSHILLAGPGEQLLMNLRSDKLEGERFGEDMDMRDIVATNDSVYILSRETIYSEPLKNLDVQAALPCAITYAIFNGADTLSGSRISYSHALSDVEFVLSFPALRSPEETRYQYRFADTRGGNWRFLRAGLNVVHFASLAPGNYVFETRAWHPVLGPSSNSVTCRLTIPPAWWQTTWFNVFAAITIALLIFLAIRIYYHMKLTRQRLYFEKELAVEKERQSISRDIHDDIGQALSVIKLNLGMGAPGQLEEAKSILNEVIGNLRDFTHNLYYGKLLMHDLVESIKRDAERLNLAKKIDASVNIDWQDGFLDDQTELLVYRIFQEAVNNILKHADAKHIWITVSSTSKRFRIAVRDDGSGFEQTSAHEGLGISNMQKRAAMAGGVLSVLSEKEQGTEISVVIQKPKK</sequence>
<keyword evidence="5" id="KW-0418">Kinase</keyword>
<dbReference type="AlphaFoldDB" id="A0A5B8UU86"/>
<dbReference type="InterPro" id="IPR003594">
    <property type="entry name" value="HATPase_dom"/>
</dbReference>
<dbReference type="Gene3D" id="3.30.565.10">
    <property type="entry name" value="Histidine kinase-like ATPase, C-terminal domain"/>
    <property type="match status" value="1"/>
</dbReference>
<dbReference type="PROSITE" id="PS50109">
    <property type="entry name" value="HIS_KIN"/>
    <property type="match status" value="1"/>
</dbReference>
<accession>A0A5B8UU86</accession>
<evidence type="ECO:0000256" key="4">
    <source>
        <dbReference type="ARBA" id="ARBA00022692"/>
    </source>
</evidence>
<comment type="subcellular location">
    <subcellularLocation>
        <location evidence="1">Cell membrane</location>
        <topology evidence="1">Multi-pass membrane protein</topology>
    </subcellularLocation>
</comment>
<dbReference type="GO" id="GO:0046983">
    <property type="term" value="F:protein dimerization activity"/>
    <property type="evidence" value="ECO:0007669"/>
    <property type="project" value="InterPro"/>
</dbReference>
<dbReference type="EMBL" id="CP042436">
    <property type="protein sequence ID" value="QEC62493.1"/>
    <property type="molecule type" value="Genomic_DNA"/>
</dbReference>
<dbReference type="GO" id="GO:0000155">
    <property type="term" value="F:phosphorelay sensor kinase activity"/>
    <property type="evidence" value="ECO:0007669"/>
    <property type="project" value="InterPro"/>
</dbReference>